<dbReference type="PANTHER" id="PTHR42912">
    <property type="entry name" value="METHYLTRANSFERASE"/>
    <property type="match status" value="1"/>
</dbReference>
<protein>
    <submittedName>
        <fullName evidence="2">Methyltransferase domain-containing protein</fullName>
    </submittedName>
</protein>
<keyword evidence="3" id="KW-1185">Reference proteome</keyword>
<dbReference type="EMBL" id="FPKU01000002">
    <property type="protein sequence ID" value="SFZ85174.1"/>
    <property type="molecule type" value="Genomic_DNA"/>
</dbReference>
<sequence length="171" mass="17956">MAIGLRHRVGVAALELEGDEQVLEIGCGPGVATRLLAKALPRGRVVALDQSAKAIAQLTAGASDEIAAGRIVPRTAALEDAGLAPQSFDAILAINVDLNRRLGDRWPRLLARFLKPSGRLVLAFEAPPGSRNGDLFTRNATAALTGFGFSVSETRHDEDGQSVTVLHAVST</sequence>
<proteinExistence type="predicted"/>
<dbReference type="RefSeq" id="WP_072343201.1">
    <property type="nucleotide sequence ID" value="NZ_FPKU01000002.1"/>
</dbReference>
<organism evidence="2 3">
    <name type="scientific">Devosia enhydra</name>
    <dbReference type="NCBI Taxonomy" id="665118"/>
    <lineage>
        <taxon>Bacteria</taxon>
        <taxon>Pseudomonadati</taxon>
        <taxon>Pseudomonadota</taxon>
        <taxon>Alphaproteobacteria</taxon>
        <taxon>Hyphomicrobiales</taxon>
        <taxon>Devosiaceae</taxon>
        <taxon>Devosia</taxon>
    </lineage>
</organism>
<dbReference type="InterPro" id="IPR029063">
    <property type="entry name" value="SAM-dependent_MTases_sf"/>
</dbReference>
<keyword evidence="2" id="KW-0489">Methyltransferase</keyword>
<accession>A0A1K2I0G3</accession>
<evidence type="ECO:0000313" key="2">
    <source>
        <dbReference type="EMBL" id="SFZ85174.1"/>
    </source>
</evidence>
<dbReference type="Pfam" id="PF13649">
    <property type="entry name" value="Methyltransf_25"/>
    <property type="match status" value="1"/>
</dbReference>
<dbReference type="GO" id="GO:0032259">
    <property type="term" value="P:methylation"/>
    <property type="evidence" value="ECO:0007669"/>
    <property type="project" value="UniProtKB-KW"/>
</dbReference>
<evidence type="ECO:0000259" key="1">
    <source>
        <dbReference type="Pfam" id="PF13649"/>
    </source>
</evidence>
<dbReference type="SUPFAM" id="SSF53335">
    <property type="entry name" value="S-adenosyl-L-methionine-dependent methyltransferases"/>
    <property type="match status" value="1"/>
</dbReference>
<feature type="domain" description="Methyltransferase" evidence="1">
    <location>
        <begin position="22"/>
        <end position="118"/>
    </location>
</feature>
<dbReference type="AlphaFoldDB" id="A0A1K2I0G3"/>
<evidence type="ECO:0000313" key="3">
    <source>
        <dbReference type="Proteomes" id="UP000183447"/>
    </source>
</evidence>
<dbReference type="InterPro" id="IPR041698">
    <property type="entry name" value="Methyltransf_25"/>
</dbReference>
<reference evidence="2 3" key="1">
    <citation type="submission" date="2016-11" db="EMBL/GenBank/DDBJ databases">
        <authorList>
            <person name="Jaros S."/>
            <person name="Januszkiewicz K."/>
            <person name="Wedrychowicz H."/>
        </authorList>
    </citation>
    <scope>NUCLEOTIDE SEQUENCE [LARGE SCALE GENOMIC DNA]</scope>
    <source>
        <strain evidence="2 3">ATCC 23634</strain>
    </source>
</reference>
<dbReference type="GO" id="GO:0008168">
    <property type="term" value="F:methyltransferase activity"/>
    <property type="evidence" value="ECO:0007669"/>
    <property type="project" value="UniProtKB-KW"/>
</dbReference>
<keyword evidence="2" id="KW-0808">Transferase</keyword>
<name>A0A1K2I0G3_9HYPH</name>
<dbReference type="Gene3D" id="3.40.50.150">
    <property type="entry name" value="Vaccinia Virus protein VP39"/>
    <property type="match status" value="1"/>
</dbReference>
<dbReference type="Proteomes" id="UP000183447">
    <property type="component" value="Unassembled WGS sequence"/>
</dbReference>
<gene>
    <name evidence="2" type="ORF">SAMN02983003_2428</name>
</gene>
<dbReference type="InterPro" id="IPR050508">
    <property type="entry name" value="Methyltransf_Superfamily"/>
</dbReference>
<dbReference type="CDD" id="cd02440">
    <property type="entry name" value="AdoMet_MTases"/>
    <property type="match status" value="1"/>
</dbReference>
<dbReference type="STRING" id="665118.SAMN02983003_2428"/>